<comment type="caution">
    <text evidence="2">The sequence shown here is derived from an EMBL/GenBank/DDBJ whole genome shotgun (WGS) entry which is preliminary data.</text>
</comment>
<evidence type="ECO:0000313" key="3">
    <source>
        <dbReference type="Proteomes" id="UP000557566"/>
    </source>
</evidence>
<gene>
    <name evidence="2" type="ORF">G6O67_000096</name>
</gene>
<dbReference type="EMBL" id="JAAVMX010000001">
    <property type="protein sequence ID" value="KAF4512752.1"/>
    <property type="molecule type" value="Genomic_DNA"/>
</dbReference>
<dbReference type="AlphaFoldDB" id="A0A8H4PYJ2"/>
<evidence type="ECO:0000313" key="2">
    <source>
        <dbReference type="EMBL" id="KAF4512752.1"/>
    </source>
</evidence>
<protein>
    <submittedName>
        <fullName evidence="2">Uncharacterized protein</fullName>
    </submittedName>
</protein>
<feature type="region of interest" description="Disordered" evidence="1">
    <location>
        <begin position="54"/>
        <end position="84"/>
    </location>
</feature>
<name>A0A8H4PYJ2_9HYPO</name>
<organism evidence="2 3">
    <name type="scientific">Ophiocordyceps sinensis</name>
    <dbReference type="NCBI Taxonomy" id="72228"/>
    <lineage>
        <taxon>Eukaryota</taxon>
        <taxon>Fungi</taxon>
        <taxon>Dikarya</taxon>
        <taxon>Ascomycota</taxon>
        <taxon>Pezizomycotina</taxon>
        <taxon>Sordariomycetes</taxon>
        <taxon>Hypocreomycetidae</taxon>
        <taxon>Hypocreales</taxon>
        <taxon>Ophiocordycipitaceae</taxon>
        <taxon>Ophiocordyceps</taxon>
    </lineage>
</organism>
<proteinExistence type="predicted"/>
<evidence type="ECO:0000256" key="1">
    <source>
        <dbReference type="SAM" id="MobiDB-lite"/>
    </source>
</evidence>
<sequence length="84" mass="9640">MPSPLDFIDEETATVLFLELRQNTKAELNLKVYAMLCGIPADWVLNVQRTRRQEASVARSPPPAWTPPTYTTQRQRGERRAIPM</sequence>
<dbReference type="Proteomes" id="UP000557566">
    <property type="component" value="Unassembled WGS sequence"/>
</dbReference>
<reference evidence="2 3" key="1">
    <citation type="journal article" date="2020" name="Genome Biol. Evol.">
        <title>A new high-quality draft genome assembly of the Chinese cordyceps Ophiocordyceps sinensis.</title>
        <authorList>
            <person name="Shu R."/>
            <person name="Zhang J."/>
            <person name="Meng Q."/>
            <person name="Zhang H."/>
            <person name="Zhou G."/>
            <person name="Li M."/>
            <person name="Wu P."/>
            <person name="Zhao Y."/>
            <person name="Chen C."/>
            <person name="Qin Q."/>
        </authorList>
    </citation>
    <scope>NUCLEOTIDE SEQUENCE [LARGE SCALE GENOMIC DNA]</scope>
    <source>
        <strain evidence="2 3">IOZ07</strain>
    </source>
</reference>
<accession>A0A8H4PYJ2</accession>
<keyword evidence="3" id="KW-1185">Reference proteome</keyword>
<feature type="compositionally biased region" description="Basic and acidic residues" evidence="1">
    <location>
        <begin position="75"/>
        <end position="84"/>
    </location>
</feature>